<proteinExistence type="predicted"/>
<protein>
    <submittedName>
        <fullName evidence="1">Uncharacterized protein</fullName>
    </submittedName>
</protein>
<dbReference type="EMBL" id="BK015425">
    <property type="protein sequence ID" value="DAE06053.1"/>
    <property type="molecule type" value="Genomic_DNA"/>
</dbReference>
<accession>A0A8S5PHG5</accession>
<organism evidence="1">
    <name type="scientific">Siphoviridae sp. ctsxw88</name>
    <dbReference type="NCBI Taxonomy" id="2825701"/>
    <lineage>
        <taxon>Viruses</taxon>
        <taxon>Duplodnaviria</taxon>
        <taxon>Heunggongvirae</taxon>
        <taxon>Uroviricota</taxon>
        <taxon>Caudoviricetes</taxon>
    </lineage>
</organism>
<name>A0A8S5PHG5_9CAUD</name>
<sequence>MSEQIKYGETYASIAENVLPLIDTVETSEDTNGIIKYSDTYNNIATKVKGLLQESPINPDITAKTADLGQIKYFDTYRTLADKLKPYIAQYPINMSVYPSTAYPPWWNVTITLYNHYVDKTTQLTTWYRTVLKNCFFQNQYEVTVGGETIGRTNSTIVRIPQNYIYKDYADWYTGEKTSLDKYFTLRQGDIIIRGEVDDIIDETKKGMYSTDIVAKYKDLGLCTQIEAYQNNTGGGRGTPHYKVIGD</sequence>
<evidence type="ECO:0000313" key="1">
    <source>
        <dbReference type="EMBL" id="DAE06053.1"/>
    </source>
</evidence>
<reference evidence="1" key="1">
    <citation type="journal article" date="2021" name="Proc. Natl. Acad. Sci. U.S.A.">
        <title>A Catalog of Tens of Thousands of Viruses from Human Metagenomes Reveals Hidden Associations with Chronic Diseases.</title>
        <authorList>
            <person name="Tisza M.J."/>
            <person name="Buck C.B."/>
        </authorList>
    </citation>
    <scope>NUCLEOTIDE SEQUENCE</scope>
    <source>
        <strain evidence="1">Ctsxw88</strain>
    </source>
</reference>